<protein>
    <recommendedName>
        <fullName evidence="1">Haem-binding uptake Tiki superfamily ChaN domain-containing protein</fullName>
    </recommendedName>
</protein>
<dbReference type="AlphaFoldDB" id="A0A6N6JAQ3"/>
<feature type="domain" description="Haem-binding uptake Tiki superfamily ChaN" evidence="1">
    <location>
        <begin position="21"/>
        <end position="216"/>
    </location>
</feature>
<proteinExistence type="predicted"/>
<evidence type="ECO:0000313" key="3">
    <source>
        <dbReference type="Proteomes" id="UP000436822"/>
    </source>
</evidence>
<evidence type="ECO:0000313" key="2">
    <source>
        <dbReference type="EMBL" id="GFE63323.1"/>
    </source>
</evidence>
<name>A0A6N6JAQ3_9RHOB</name>
<comment type="caution">
    <text evidence="2">The sequence shown here is derived from an EMBL/GenBank/DDBJ whole genome shotgun (WGS) entry which is preliminary data.</text>
</comment>
<dbReference type="EMBL" id="BLJE01000001">
    <property type="protein sequence ID" value="GFE63323.1"/>
    <property type="molecule type" value="Genomic_DNA"/>
</dbReference>
<keyword evidence="3" id="KW-1185">Reference proteome</keyword>
<dbReference type="InterPro" id="IPR007314">
    <property type="entry name" value="Cofac_haem-bd_dom"/>
</dbReference>
<evidence type="ECO:0000259" key="1">
    <source>
        <dbReference type="Pfam" id="PF04187"/>
    </source>
</evidence>
<reference evidence="2 3" key="1">
    <citation type="submission" date="2019-12" db="EMBL/GenBank/DDBJ databases">
        <title>Litoreibacter badius sp. nov., a novel bacteriochlorophyll a-containing bacterium in the genus Litoreibacter.</title>
        <authorList>
            <person name="Kanamuro M."/>
            <person name="Takabe Y."/>
            <person name="Mori K."/>
            <person name="Takaichi S."/>
            <person name="Hanada S."/>
        </authorList>
    </citation>
    <scope>NUCLEOTIDE SEQUENCE [LARGE SCALE GENOMIC DNA]</scope>
    <source>
        <strain evidence="2 3">K6</strain>
    </source>
</reference>
<gene>
    <name evidence="2" type="ORF">KIN_03970</name>
</gene>
<organism evidence="2 3">
    <name type="scientific">Litoreibacter roseus</name>
    <dbReference type="NCBI Taxonomy" id="2601869"/>
    <lineage>
        <taxon>Bacteria</taxon>
        <taxon>Pseudomonadati</taxon>
        <taxon>Pseudomonadota</taxon>
        <taxon>Alphaproteobacteria</taxon>
        <taxon>Rhodobacterales</taxon>
        <taxon>Roseobacteraceae</taxon>
        <taxon>Litoreibacter</taxon>
    </lineage>
</organism>
<dbReference type="Pfam" id="PF04187">
    <property type="entry name" value="Cofac_haem_bdg"/>
    <property type="match status" value="1"/>
</dbReference>
<accession>A0A6N6JAQ3</accession>
<dbReference type="SUPFAM" id="SSF159501">
    <property type="entry name" value="EreA/ChaN-like"/>
    <property type="match status" value="1"/>
</dbReference>
<dbReference type="Proteomes" id="UP000436822">
    <property type="component" value="Unassembled WGS sequence"/>
</dbReference>
<sequence length="264" mass="28559">MAFSLCPQILSADVLETSALSHLPDADIYLLGELHDNEIHHENQATAVAAIEPKALVFEMLSPDQASAAVGIDRSDEAALGAALNWADSGWPEFGYYYPIFAAAPDAQIYGAAVPRDDVRRALEDGAAAVFGEDAGRFGLSDPLEQPEQEMREDMQQTAHCNALPPEMLPGMVEAQRLRDGVFSKTALQALEDTGGPVVVITGNGHARADWGMPRYFRAAAPEVTLLSLGQIIEAEDNPPFDYWLITADTRDPEFDPCAAFKSN</sequence>
<dbReference type="CDD" id="cd14727">
    <property type="entry name" value="ChanN-like"/>
    <property type="match status" value="1"/>
</dbReference>
<dbReference type="Gene3D" id="3.40.50.11550">
    <property type="match status" value="2"/>
</dbReference>